<dbReference type="NCBIfam" id="NF008286">
    <property type="entry name" value="PRK11064.1"/>
    <property type="match status" value="1"/>
</dbReference>
<dbReference type="RefSeq" id="WP_108910625.1">
    <property type="nucleotide sequence ID" value="NZ_CP021886.1"/>
</dbReference>
<evidence type="ECO:0000256" key="2">
    <source>
        <dbReference type="ARBA" id="ARBA00023027"/>
    </source>
</evidence>
<feature type="domain" description="UDP-glucose/GDP-mannose dehydrogenase C-terminal" evidence="4">
    <location>
        <begin position="312"/>
        <end position="407"/>
    </location>
</feature>
<sequence length="407" mass="45707">MKICVIGLGYIGLPTATIFAQKGLEVLGVDTNPTIVDTINQAKTHIIEPELDKLVFESVKKGFLKASLKPDYADVFIICVPTPFKQNHQPNIEYIQQASKAIAKYLQKGNLVLLESTSPCGTTEKISQYLSTIREDLKFPHNNKQADIFVAYTPERVLPGSILKELVENDRIIGGITTQCTKKAIELYKIFVKGECIPTDAKTAEMTKLTENAFRDVNIAFANELSLICEEAGIDVYTLIKLANHHPRVNILKPSCGVGGHCIAVDPWFIISDFPKQSKLIKTAREVNDYKTHFVTQKITHRLLQKDYKKIAILGLSFKPDIDDLRESPAMKIAKTIITDAKREILIVEPHIKHLPQELSYPNVRLCTLKEALDESQLIIILVAHKAFLNLNIPTQEILDFVNIREV</sequence>
<dbReference type="Gene3D" id="1.20.5.100">
    <property type="entry name" value="Cytochrome c1, transmembrane anchor, C-terminal"/>
    <property type="match status" value="1"/>
</dbReference>
<dbReference type="Pfam" id="PF03721">
    <property type="entry name" value="UDPG_MGDP_dh_N"/>
    <property type="match status" value="1"/>
</dbReference>
<dbReference type="InterPro" id="IPR014026">
    <property type="entry name" value="UDP-Glc/GDP-Man_DH_dimer"/>
</dbReference>
<dbReference type="PANTHER" id="PTHR43491">
    <property type="entry name" value="UDP-N-ACETYL-D-MANNOSAMINE DEHYDROGENASE"/>
    <property type="match status" value="1"/>
</dbReference>
<keyword evidence="1" id="KW-0560">Oxidoreductase</keyword>
<dbReference type="KEGG" id="had:CDV25_02450"/>
<dbReference type="InterPro" id="IPR036220">
    <property type="entry name" value="UDP-Glc/GDP-Man_DH_C_sf"/>
</dbReference>
<keyword evidence="2" id="KW-0520">NAD</keyword>
<dbReference type="GO" id="GO:0016628">
    <property type="term" value="F:oxidoreductase activity, acting on the CH-CH group of donors, NAD or NADP as acceptor"/>
    <property type="evidence" value="ECO:0007669"/>
    <property type="project" value="InterPro"/>
</dbReference>
<dbReference type="Gene3D" id="3.40.50.720">
    <property type="entry name" value="NAD(P)-binding Rossmann-like Domain"/>
    <property type="match status" value="2"/>
</dbReference>
<dbReference type="Pfam" id="PF03720">
    <property type="entry name" value="UDPG_MGDP_dh_C"/>
    <property type="match status" value="1"/>
</dbReference>
<dbReference type="Pfam" id="PF00984">
    <property type="entry name" value="UDPG_MGDP_dh"/>
    <property type="match status" value="1"/>
</dbReference>
<accession>A0A2U8FC53</accession>
<dbReference type="InterPro" id="IPR017476">
    <property type="entry name" value="UDP-Glc/GDP-Man"/>
</dbReference>
<dbReference type="InterPro" id="IPR014027">
    <property type="entry name" value="UDP-Glc/GDP-Man_DH_C"/>
</dbReference>
<dbReference type="SMART" id="SM00984">
    <property type="entry name" value="UDPG_MGDP_dh_C"/>
    <property type="match status" value="1"/>
</dbReference>
<gene>
    <name evidence="5" type="ORF">CDV25_02450</name>
</gene>
<dbReference type="PIRSF" id="PIRSF500136">
    <property type="entry name" value="UDP_ManNAc_DH"/>
    <property type="match status" value="1"/>
</dbReference>
<proteinExistence type="inferred from homology"/>
<dbReference type="SUPFAM" id="SSF52413">
    <property type="entry name" value="UDP-glucose/GDP-mannose dehydrogenase C-terminal domain"/>
    <property type="match status" value="1"/>
</dbReference>
<dbReference type="SUPFAM" id="SSF51735">
    <property type="entry name" value="NAD(P)-binding Rossmann-fold domains"/>
    <property type="match status" value="1"/>
</dbReference>
<dbReference type="EMBL" id="CP021886">
    <property type="protein sequence ID" value="AWI33744.1"/>
    <property type="molecule type" value="Genomic_DNA"/>
</dbReference>
<dbReference type="InterPro" id="IPR001732">
    <property type="entry name" value="UDP-Glc/GDP-Man_DH_N"/>
</dbReference>
<dbReference type="InterPro" id="IPR008927">
    <property type="entry name" value="6-PGluconate_DH-like_C_sf"/>
</dbReference>
<protein>
    <submittedName>
        <fullName evidence="5">UDP-N-acetyl-D-mannosamine dehydrogenase</fullName>
    </submittedName>
</protein>
<name>A0A2U8FC53_9HELI</name>
<dbReference type="GO" id="GO:0000271">
    <property type="term" value="P:polysaccharide biosynthetic process"/>
    <property type="evidence" value="ECO:0007669"/>
    <property type="project" value="InterPro"/>
</dbReference>
<dbReference type="GO" id="GO:0016616">
    <property type="term" value="F:oxidoreductase activity, acting on the CH-OH group of donors, NAD or NADP as acceptor"/>
    <property type="evidence" value="ECO:0007669"/>
    <property type="project" value="InterPro"/>
</dbReference>
<dbReference type="AlphaFoldDB" id="A0A2U8FC53"/>
<dbReference type="SUPFAM" id="SSF48179">
    <property type="entry name" value="6-phosphogluconate dehydrogenase C-terminal domain-like"/>
    <property type="match status" value="1"/>
</dbReference>
<evidence type="ECO:0000256" key="1">
    <source>
        <dbReference type="ARBA" id="ARBA00023002"/>
    </source>
</evidence>
<evidence type="ECO:0000313" key="5">
    <source>
        <dbReference type="EMBL" id="AWI33744.1"/>
    </source>
</evidence>
<comment type="similarity">
    <text evidence="3">Belongs to the UDP-glucose/GDP-mannose dehydrogenase family.</text>
</comment>
<dbReference type="GO" id="GO:0051287">
    <property type="term" value="F:NAD binding"/>
    <property type="evidence" value="ECO:0007669"/>
    <property type="project" value="InterPro"/>
</dbReference>
<dbReference type="OrthoDB" id="9803238at2"/>
<dbReference type="InterPro" id="IPR028359">
    <property type="entry name" value="UDP_ManNAc/GlcNAc_DH"/>
</dbReference>
<dbReference type="PIRSF" id="PIRSF000124">
    <property type="entry name" value="UDPglc_GDPman_dh"/>
    <property type="match status" value="1"/>
</dbReference>
<evidence type="ECO:0000256" key="3">
    <source>
        <dbReference type="PIRNR" id="PIRNR000124"/>
    </source>
</evidence>
<reference evidence="5 6" key="1">
    <citation type="submission" date="2017-06" db="EMBL/GenBank/DDBJ databases">
        <title>Complete genome of Helicobacter apodemus.</title>
        <authorList>
            <person name="Cho S."/>
        </authorList>
    </citation>
    <scope>NUCLEOTIDE SEQUENCE [LARGE SCALE GENOMIC DNA]</scope>
    <source>
        <strain evidence="6">SNUVETPUB-15-01</strain>
    </source>
</reference>
<dbReference type="PANTHER" id="PTHR43491:SF1">
    <property type="entry name" value="UDP-N-ACETYL-D-MANNOSAMINE DEHYDROGENASE"/>
    <property type="match status" value="1"/>
</dbReference>
<dbReference type="NCBIfam" id="TIGR03026">
    <property type="entry name" value="NDP-sugDHase"/>
    <property type="match status" value="1"/>
</dbReference>
<evidence type="ECO:0000259" key="4">
    <source>
        <dbReference type="SMART" id="SM00984"/>
    </source>
</evidence>
<evidence type="ECO:0000313" key="6">
    <source>
        <dbReference type="Proteomes" id="UP000244890"/>
    </source>
</evidence>
<dbReference type="InterPro" id="IPR036291">
    <property type="entry name" value="NAD(P)-bd_dom_sf"/>
</dbReference>
<organism evidence="5 6">
    <name type="scientific">Helicobacter apodemus</name>
    <dbReference type="NCBI Taxonomy" id="135569"/>
    <lineage>
        <taxon>Bacteria</taxon>
        <taxon>Pseudomonadati</taxon>
        <taxon>Campylobacterota</taxon>
        <taxon>Epsilonproteobacteria</taxon>
        <taxon>Campylobacterales</taxon>
        <taxon>Helicobacteraceae</taxon>
        <taxon>Helicobacter</taxon>
    </lineage>
</organism>
<dbReference type="Proteomes" id="UP000244890">
    <property type="component" value="Chromosome"/>
</dbReference>